<feature type="domain" description="Nin one binding (NOB1) Zn-ribbon-like" evidence="11">
    <location>
        <begin position="281"/>
        <end position="352"/>
    </location>
</feature>
<evidence type="ECO:0000313" key="14">
    <source>
        <dbReference type="Proteomes" id="UP001151699"/>
    </source>
</evidence>
<dbReference type="Gene3D" id="3.40.50.1010">
    <property type="entry name" value="5'-nuclease"/>
    <property type="match status" value="1"/>
</dbReference>
<comment type="caution">
    <text evidence="13">The sequence shown here is derived from an EMBL/GenBank/DDBJ whole genome shotgun (WGS) entry which is preliminary data.</text>
</comment>
<evidence type="ECO:0000259" key="11">
    <source>
        <dbReference type="Pfam" id="PF08772"/>
    </source>
</evidence>
<dbReference type="SUPFAM" id="SSF144206">
    <property type="entry name" value="NOB1 zinc finger-like"/>
    <property type="match status" value="1"/>
</dbReference>
<dbReference type="InterPro" id="IPR033411">
    <property type="entry name" value="Ribonuclease_PIN"/>
</dbReference>
<keyword evidence="6 8" id="KW-0862">Zinc</keyword>
<dbReference type="AlphaFoldDB" id="A0A9Q0S3Y6"/>
<dbReference type="FunFam" id="3.40.50.1010:FF:000020">
    <property type="entry name" value="20S-pre-rRNA D-site endonuclease NOB1"/>
    <property type="match status" value="1"/>
</dbReference>
<evidence type="ECO:0000256" key="3">
    <source>
        <dbReference type="ARBA" id="ARBA00022722"/>
    </source>
</evidence>
<dbReference type="GO" id="GO:0030490">
    <property type="term" value="P:maturation of SSU-rRNA"/>
    <property type="evidence" value="ECO:0007669"/>
    <property type="project" value="TreeGrafter"/>
</dbReference>
<evidence type="ECO:0000256" key="1">
    <source>
        <dbReference type="ARBA" id="ARBA00004123"/>
    </source>
</evidence>
<feature type="compositionally biased region" description="Acidic residues" evidence="10">
    <location>
        <begin position="210"/>
        <end position="227"/>
    </location>
</feature>
<keyword evidence="5" id="KW-0378">Hydrolase</keyword>
<dbReference type="PANTHER" id="PTHR12814">
    <property type="entry name" value="RNA-BINDING PROTEIN NOB1"/>
    <property type="match status" value="1"/>
</dbReference>
<feature type="binding site" evidence="9">
    <location>
        <position position="309"/>
    </location>
    <ligand>
        <name>Zn(2+)</name>
        <dbReference type="ChEBI" id="CHEBI:29105"/>
    </ligand>
</feature>
<dbReference type="GO" id="GO:0030688">
    <property type="term" value="C:preribosome, small subunit precursor"/>
    <property type="evidence" value="ECO:0007669"/>
    <property type="project" value="TreeGrafter"/>
</dbReference>
<keyword evidence="14" id="KW-1185">Reference proteome</keyword>
<feature type="compositionally biased region" description="Basic and acidic residues" evidence="10">
    <location>
        <begin position="143"/>
        <end position="162"/>
    </location>
</feature>
<dbReference type="GO" id="GO:0046872">
    <property type="term" value="F:metal ion binding"/>
    <property type="evidence" value="ECO:0007669"/>
    <property type="project" value="UniProtKB-UniRule"/>
</dbReference>
<dbReference type="InterPro" id="IPR014881">
    <property type="entry name" value="NOB1_Zn-bd"/>
</dbReference>
<keyword evidence="4 8" id="KW-0479">Metal-binding</keyword>
<evidence type="ECO:0000256" key="7">
    <source>
        <dbReference type="ARBA" id="ARBA00023242"/>
    </source>
</evidence>
<name>A0A9Q0S3Y6_9DIPT</name>
<dbReference type="GO" id="GO:0004521">
    <property type="term" value="F:RNA endonuclease activity"/>
    <property type="evidence" value="ECO:0007669"/>
    <property type="project" value="UniProtKB-UniRule"/>
</dbReference>
<dbReference type="InterPro" id="IPR036283">
    <property type="entry name" value="NOB1_Zf-like_sf"/>
</dbReference>
<dbReference type="Pfam" id="PF08772">
    <property type="entry name" value="Zn_ribbon_NOB1"/>
    <property type="match status" value="1"/>
</dbReference>
<dbReference type="OrthoDB" id="446759at2759"/>
<feature type="region of interest" description="Disordered" evidence="10">
    <location>
        <begin position="143"/>
        <end position="177"/>
    </location>
</feature>
<accession>A0A9Q0S3Y6</accession>
<dbReference type="InterPro" id="IPR039907">
    <property type="entry name" value="NOB1"/>
</dbReference>
<feature type="domain" description="Ribonuclease PIN" evidence="12">
    <location>
        <begin position="8"/>
        <end position="94"/>
    </location>
</feature>
<dbReference type="EMBL" id="WJQU01000002">
    <property type="protein sequence ID" value="KAJ6643904.1"/>
    <property type="molecule type" value="Genomic_DNA"/>
</dbReference>
<keyword evidence="7 8" id="KW-0539">Nucleus</keyword>
<comment type="subcellular location">
    <subcellularLocation>
        <location evidence="1 8">Nucleus</location>
    </subcellularLocation>
</comment>
<dbReference type="Proteomes" id="UP001151699">
    <property type="component" value="Chromosome B"/>
</dbReference>
<evidence type="ECO:0000256" key="4">
    <source>
        <dbReference type="ARBA" id="ARBA00022723"/>
    </source>
</evidence>
<dbReference type="GO" id="GO:0031981">
    <property type="term" value="C:nuclear lumen"/>
    <property type="evidence" value="ECO:0007669"/>
    <property type="project" value="UniProtKB-ARBA"/>
</dbReference>
<dbReference type="InterPro" id="IPR017117">
    <property type="entry name" value="Nob1_euk"/>
</dbReference>
<organism evidence="13 14">
    <name type="scientific">Pseudolycoriella hygida</name>
    <dbReference type="NCBI Taxonomy" id="35572"/>
    <lineage>
        <taxon>Eukaryota</taxon>
        <taxon>Metazoa</taxon>
        <taxon>Ecdysozoa</taxon>
        <taxon>Arthropoda</taxon>
        <taxon>Hexapoda</taxon>
        <taxon>Insecta</taxon>
        <taxon>Pterygota</taxon>
        <taxon>Neoptera</taxon>
        <taxon>Endopterygota</taxon>
        <taxon>Diptera</taxon>
        <taxon>Nematocera</taxon>
        <taxon>Sciaroidea</taxon>
        <taxon>Sciaridae</taxon>
        <taxon>Pseudolycoriella</taxon>
    </lineage>
</organism>
<dbReference type="Gene3D" id="6.20.210.10">
    <property type="entry name" value="Nin one binding (NOB1), Zn-ribbon-like"/>
    <property type="match status" value="1"/>
</dbReference>
<evidence type="ECO:0000259" key="12">
    <source>
        <dbReference type="Pfam" id="PF17146"/>
    </source>
</evidence>
<feature type="binding site" evidence="9">
    <location>
        <position position="306"/>
    </location>
    <ligand>
        <name>Zn(2+)</name>
        <dbReference type="ChEBI" id="CHEBI:29105"/>
    </ligand>
</feature>
<proteinExistence type="inferred from homology"/>
<feature type="compositionally biased region" description="Acidic residues" evidence="10">
    <location>
        <begin position="163"/>
        <end position="177"/>
    </location>
</feature>
<dbReference type="GO" id="GO:0016787">
    <property type="term" value="F:hydrolase activity"/>
    <property type="evidence" value="ECO:0007669"/>
    <property type="project" value="UniProtKB-KW"/>
</dbReference>
<dbReference type="GO" id="GO:0005737">
    <property type="term" value="C:cytoplasm"/>
    <property type="evidence" value="ECO:0007669"/>
    <property type="project" value="UniProtKB-ARBA"/>
</dbReference>
<comment type="function">
    <text evidence="8">May play a role in mRNA degradation.</text>
</comment>
<evidence type="ECO:0000256" key="8">
    <source>
        <dbReference type="PIRNR" id="PIRNR037125"/>
    </source>
</evidence>
<evidence type="ECO:0000256" key="5">
    <source>
        <dbReference type="ARBA" id="ARBA00022801"/>
    </source>
</evidence>
<feature type="region of interest" description="Disordered" evidence="10">
    <location>
        <begin position="339"/>
        <end position="371"/>
    </location>
</feature>
<feature type="binding site" evidence="9">
    <location>
        <position position="291"/>
    </location>
    <ligand>
        <name>Zn(2+)</name>
        <dbReference type="ChEBI" id="CHEBI:29105"/>
    </ligand>
</feature>
<gene>
    <name evidence="13" type="primary">NOB1</name>
    <name evidence="13" type="ORF">Bhyg_08869</name>
</gene>
<protein>
    <recommendedName>
        <fullName evidence="8">RNA-binding protein NOB1</fullName>
    </recommendedName>
</protein>
<evidence type="ECO:0000256" key="6">
    <source>
        <dbReference type="ARBA" id="ARBA00022833"/>
    </source>
</evidence>
<reference evidence="13" key="1">
    <citation type="submission" date="2022-07" db="EMBL/GenBank/DDBJ databases">
        <authorList>
            <person name="Trinca V."/>
            <person name="Uliana J.V.C."/>
            <person name="Torres T.T."/>
            <person name="Ward R.J."/>
            <person name="Monesi N."/>
        </authorList>
    </citation>
    <scope>NUCLEOTIDE SEQUENCE</scope>
    <source>
        <strain evidence="13">HSMRA1968</strain>
        <tissue evidence="13">Whole embryos</tissue>
    </source>
</reference>
<dbReference type="PANTHER" id="PTHR12814:SF2">
    <property type="entry name" value="RNA-BINDING PROTEIN NOB1"/>
    <property type="match status" value="1"/>
</dbReference>
<keyword evidence="3" id="KW-0540">Nuclease</keyword>
<evidence type="ECO:0000256" key="9">
    <source>
        <dbReference type="PIRSR" id="PIRSR037125-1"/>
    </source>
</evidence>
<evidence type="ECO:0000256" key="2">
    <source>
        <dbReference type="ARBA" id="ARBA00005858"/>
    </source>
</evidence>
<dbReference type="PIRSF" id="PIRSF037125">
    <property type="entry name" value="D-site_20S_pre-rRNA_nuclease"/>
    <property type="match status" value="1"/>
</dbReference>
<evidence type="ECO:0000313" key="13">
    <source>
        <dbReference type="EMBL" id="KAJ6643904.1"/>
    </source>
</evidence>
<feature type="region of interest" description="Disordered" evidence="10">
    <location>
        <begin position="208"/>
        <end position="229"/>
    </location>
</feature>
<sequence length="432" mass="48813">MEKRFHCLIADTTAFIENVALQDYADYVITVPEVINEIKNKRQLKRLCVLPYDLTIDEPSPESVRHVIDFAKKTGDYFSLSSADIKVLALTYQLEKELVGEAHLRTEPVAAKLIASRDKPPELIDNKPLAGFYLPPSKEQLNDKEKLNEGIIDSKELPKDVEKDVEEDDVSSEDDAIDLELKKQIENLRINDEPEKSDEANDVLVQTVEGCDDSETEESSDDDDEDSWITPSNLLAVKSSYGKESAAEESVRVACMSTDYSIQNVLKQINLNIAALDGKIIKQMRTYILRCYACYKTTSIMTKVFCPKCGNKTLKRVAVSLDENGQQVIHINTRRPLTAKGKNTSIPRPRGGKHSSNPILFEDQPMPKQMPSRVARTKTNALDEDYVAGFSPFVRRDVDSKSALLRAKAGGNSMRQWMRNYDFQNTKRKQKK</sequence>
<comment type="similarity">
    <text evidence="2 8">Belongs to the NOB1 family.</text>
</comment>
<dbReference type="Pfam" id="PF17146">
    <property type="entry name" value="PIN_6"/>
    <property type="match status" value="1"/>
</dbReference>
<dbReference type="CDD" id="cd09876">
    <property type="entry name" value="PIN_Nob1-like"/>
    <property type="match status" value="1"/>
</dbReference>
<feature type="binding site" evidence="9">
    <location>
        <position position="294"/>
    </location>
    <ligand>
        <name>Zn(2+)</name>
        <dbReference type="ChEBI" id="CHEBI:29105"/>
    </ligand>
</feature>
<evidence type="ECO:0000256" key="10">
    <source>
        <dbReference type="SAM" id="MobiDB-lite"/>
    </source>
</evidence>